<comment type="caution">
    <text evidence="1">The sequence shown here is derived from an EMBL/GenBank/DDBJ whole genome shotgun (WGS) entry which is preliminary data.</text>
</comment>
<keyword evidence="2" id="KW-1185">Reference proteome</keyword>
<accession>A0AAV1PS79</accession>
<protein>
    <submittedName>
        <fullName evidence="1">Uncharacterized protein LOC115577920 isoform X1</fullName>
    </submittedName>
</protein>
<name>A0AAV1PS79_SCOSC</name>
<sequence length="90" mass="10021">MSSVFARLFAYLDVTGTCEDLCCCVKSLLVICPYRLMKISTAANDLDPENVKSHLQQKDPRILAFYEENGTLTEKCRRALPSASCEGTLL</sequence>
<dbReference type="AlphaFoldDB" id="A0AAV1PS79"/>
<evidence type="ECO:0000313" key="1">
    <source>
        <dbReference type="EMBL" id="CAK6974576.1"/>
    </source>
</evidence>
<gene>
    <name evidence="1" type="ORF">FSCOSCO3_A031351</name>
</gene>
<reference evidence="1 2" key="1">
    <citation type="submission" date="2024-01" db="EMBL/GenBank/DDBJ databases">
        <authorList>
            <person name="Alioto T."/>
            <person name="Alioto T."/>
            <person name="Gomez Garrido J."/>
        </authorList>
    </citation>
    <scope>NUCLEOTIDE SEQUENCE [LARGE SCALE GENOMIC DNA]</scope>
</reference>
<organism evidence="1 2">
    <name type="scientific">Scomber scombrus</name>
    <name type="common">Atlantic mackerel</name>
    <name type="synonym">Scomber vernalis</name>
    <dbReference type="NCBI Taxonomy" id="13677"/>
    <lineage>
        <taxon>Eukaryota</taxon>
        <taxon>Metazoa</taxon>
        <taxon>Chordata</taxon>
        <taxon>Craniata</taxon>
        <taxon>Vertebrata</taxon>
        <taxon>Euteleostomi</taxon>
        <taxon>Actinopterygii</taxon>
        <taxon>Neopterygii</taxon>
        <taxon>Teleostei</taxon>
        <taxon>Neoteleostei</taxon>
        <taxon>Acanthomorphata</taxon>
        <taxon>Pelagiaria</taxon>
        <taxon>Scombriformes</taxon>
        <taxon>Scombridae</taxon>
        <taxon>Scomber</taxon>
    </lineage>
</organism>
<proteinExistence type="predicted"/>
<evidence type="ECO:0000313" key="2">
    <source>
        <dbReference type="Proteomes" id="UP001314229"/>
    </source>
</evidence>
<dbReference type="EMBL" id="CAWUFR010000263">
    <property type="protein sequence ID" value="CAK6974576.1"/>
    <property type="molecule type" value="Genomic_DNA"/>
</dbReference>
<dbReference type="Proteomes" id="UP001314229">
    <property type="component" value="Unassembled WGS sequence"/>
</dbReference>